<feature type="region of interest" description="Disordered" evidence="1">
    <location>
        <begin position="1"/>
        <end position="28"/>
    </location>
</feature>
<accession>A0AAQ4EVN3</accession>
<evidence type="ECO:0000313" key="3">
    <source>
        <dbReference type="Proteomes" id="UP001321473"/>
    </source>
</evidence>
<feature type="compositionally biased region" description="Polar residues" evidence="1">
    <location>
        <begin position="259"/>
        <end position="272"/>
    </location>
</feature>
<feature type="compositionally biased region" description="Polar residues" evidence="1">
    <location>
        <begin position="153"/>
        <end position="163"/>
    </location>
</feature>
<dbReference type="EMBL" id="JARKHS020010293">
    <property type="protein sequence ID" value="KAK8778924.1"/>
    <property type="molecule type" value="Genomic_DNA"/>
</dbReference>
<feature type="compositionally biased region" description="Polar residues" evidence="1">
    <location>
        <begin position="567"/>
        <end position="577"/>
    </location>
</feature>
<feature type="region of interest" description="Disordered" evidence="1">
    <location>
        <begin position="254"/>
        <end position="405"/>
    </location>
</feature>
<feature type="compositionally biased region" description="Polar residues" evidence="1">
    <location>
        <begin position="587"/>
        <end position="599"/>
    </location>
</feature>
<comment type="caution">
    <text evidence="2">The sequence shown here is derived from an EMBL/GenBank/DDBJ whole genome shotgun (WGS) entry which is preliminary data.</text>
</comment>
<feature type="region of interest" description="Disordered" evidence="1">
    <location>
        <begin position="59"/>
        <end position="163"/>
    </location>
</feature>
<feature type="compositionally biased region" description="Polar residues" evidence="1">
    <location>
        <begin position="284"/>
        <end position="300"/>
    </location>
</feature>
<feature type="compositionally biased region" description="Polar residues" evidence="1">
    <location>
        <begin position="662"/>
        <end position="672"/>
    </location>
</feature>
<proteinExistence type="predicted"/>
<organism evidence="2 3">
    <name type="scientific">Amblyomma americanum</name>
    <name type="common">Lone star tick</name>
    <dbReference type="NCBI Taxonomy" id="6943"/>
    <lineage>
        <taxon>Eukaryota</taxon>
        <taxon>Metazoa</taxon>
        <taxon>Ecdysozoa</taxon>
        <taxon>Arthropoda</taxon>
        <taxon>Chelicerata</taxon>
        <taxon>Arachnida</taxon>
        <taxon>Acari</taxon>
        <taxon>Parasitiformes</taxon>
        <taxon>Ixodida</taxon>
        <taxon>Ixodoidea</taxon>
        <taxon>Ixodidae</taxon>
        <taxon>Amblyomminae</taxon>
        <taxon>Amblyomma</taxon>
    </lineage>
</organism>
<feature type="compositionally biased region" description="Basic and acidic residues" evidence="1">
    <location>
        <begin position="273"/>
        <end position="282"/>
    </location>
</feature>
<feature type="region of interest" description="Disordered" evidence="1">
    <location>
        <begin position="637"/>
        <end position="676"/>
    </location>
</feature>
<reference evidence="2 3" key="1">
    <citation type="journal article" date="2023" name="Arcadia Sci">
        <title>De novo assembly of a long-read Amblyomma americanum tick genome.</title>
        <authorList>
            <person name="Chou S."/>
            <person name="Poskanzer K.E."/>
            <person name="Rollins M."/>
            <person name="Thuy-Boun P.S."/>
        </authorList>
    </citation>
    <scope>NUCLEOTIDE SEQUENCE [LARGE SCALE GENOMIC DNA]</scope>
    <source>
        <strain evidence="2">F_SG_1</strain>
        <tissue evidence="2">Salivary glands</tissue>
    </source>
</reference>
<keyword evidence="3" id="KW-1185">Reference proteome</keyword>
<evidence type="ECO:0000313" key="2">
    <source>
        <dbReference type="EMBL" id="KAK8778924.1"/>
    </source>
</evidence>
<evidence type="ECO:0000256" key="1">
    <source>
        <dbReference type="SAM" id="MobiDB-lite"/>
    </source>
</evidence>
<protein>
    <submittedName>
        <fullName evidence="2">Uncharacterized protein</fullName>
    </submittedName>
</protein>
<feature type="region of interest" description="Disordered" evidence="1">
    <location>
        <begin position="531"/>
        <end position="601"/>
    </location>
</feature>
<feature type="compositionally biased region" description="Basic and acidic residues" evidence="1">
    <location>
        <begin position="344"/>
        <end position="356"/>
    </location>
</feature>
<gene>
    <name evidence="2" type="ORF">V5799_019732</name>
</gene>
<feature type="compositionally biased region" description="Polar residues" evidence="1">
    <location>
        <begin position="68"/>
        <end position="91"/>
    </location>
</feature>
<feature type="compositionally biased region" description="Low complexity" evidence="1">
    <location>
        <begin position="533"/>
        <end position="543"/>
    </location>
</feature>
<name>A0AAQ4EVN3_AMBAM</name>
<feature type="compositionally biased region" description="Low complexity" evidence="1">
    <location>
        <begin position="141"/>
        <end position="152"/>
    </location>
</feature>
<sequence length="744" mass="81746">MFSRRIAPSSTEQDDKAPALMTPGYSGNGPEWLQVTCEESQGCVTIPHYDDEDGLIPGVDFSGDEHSMSPQQCQPNFTATTGYNQQSTSNHPFPWPPVQSDEHPLPKSPLDQPGTPSVRWALRQHPQGGPTWSLQSSDNASTSSFTPCTSTSYRGSPQSGSSAVMTAPIHLPQTPANTRELPHNLQQITLRTPQPGLQPSTGILDTPANTTSLLLRRCFTPRTPAPMRRPPSLRQINMQGTRTPHLGLQQTRCVPESPMTRSISQASQLSRKNIQEKSKGKEQVNFQHTSVQDSITSQSCHQEKGDAFDTSRGNSSPLRGQSCRRIDVKHRTEPPADQGGNVQEARDPQHSLEHKTHVQGPPKAHTASVTVQDHHDLQKRRSNTVHIQHSTEENTRTPTSAHRHRKTASEINVAPADPEQEAVCDAPMRSYKDKSAVGSAQVAPKPADKVVEYPSVSDMRNMDGFYKSAWVLELQRTHQELLMKEIKAQIMYKPADRFSIMSIFEDNDDPFMGHKSCTSSLPYRTLDEELHISTGSSSSSPASQDIARHTGTKSSTKRRRCERNIGSKDSSQRSNLKTRPAVDRHSQPNSSQSLNQHNVSPECPRHVVQGEVEPSSSEVREAPAFKPLPFKEEIGKQKLCQGNVSPNSDKGKATSRLIESGASGSESGTQQGDRGEQCTLLTSTADPARIPHGDIPQQVSANELKCVTILREPSLKQCRCGELKVNKACQAQPDVSTVSTSYDA</sequence>
<feature type="compositionally biased region" description="Basic and acidic residues" evidence="1">
    <location>
        <begin position="324"/>
        <end position="334"/>
    </location>
</feature>
<feature type="compositionally biased region" description="Polar residues" evidence="1">
    <location>
        <begin position="130"/>
        <end position="140"/>
    </location>
</feature>
<dbReference type="AlphaFoldDB" id="A0AAQ4EVN3"/>
<dbReference type="Proteomes" id="UP001321473">
    <property type="component" value="Unassembled WGS sequence"/>
</dbReference>